<dbReference type="Proteomes" id="UP001189122">
    <property type="component" value="Unassembled WGS sequence"/>
</dbReference>
<sequence>MLTSGDDAASYMAQETNLLSQKINKVDDLESMDRSVVNTGTAFVPRKAEGRDSPKLESWSSGKLHTPLKSLLMEANNESKQETLNPLTKPPQATSGSWAPPEEAARASKQLNKGFAKREAQKEWNSPARLPSNQNDRRRIKGRPSGFLPLLPIPQLGLISFFFLCCIKAFLSCSIFHPVL</sequence>
<feature type="compositionally biased region" description="Basic and acidic residues" evidence="1">
    <location>
        <begin position="46"/>
        <end position="55"/>
    </location>
</feature>
<dbReference type="AlphaFoldDB" id="A0A7I8JDM6"/>
<proteinExistence type="predicted"/>
<feature type="region of interest" description="Disordered" evidence="1">
    <location>
        <begin position="40"/>
        <end position="139"/>
    </location>
</feature>
<dbReference type="EMBL" id="LR743598">
    <property type="protein sequence ID" value="CAA2628953.1"/>
    <property type="molecule type" value="Genomic_DNA"/>
</dbReference>
<accession>A0A7I8JDM6</accession>
<dbReference type="EMBL" id="CACRZD030000011">
    <property type="protein sequence ID" value="CAA6668199.1"/>
    <property type="molecule type" value="Genomic_DNA"/>
</dbReference>
<keyword evidence="4" id="KW-1185">Reference proteome</keyword>
<gene>
    <name evidence="3" type="ORF">SI7747_11014593</name>
</gene>
<dbReference type="PANTHER" id="PTHR35746:SF1">
    <property type="entry name" value="PENTATRICOPEPTIDE REPEAT (PPR) SUPERFAMILY PROTEIN"/>
    <property type="match status" value="1"/>
</dbReference>
<evidence type="ECO:0000313" key="3">
    <source>
        <dbReference type="EMBL" id="CAA2628953.1"/>
    </source>
</evidence>
<reference evidence="3 4" key="1">
    <citation type="submission" date="2019-12" db="EMBL/GenBank/DDBJ databases">
        <authorList>
            <person name="Scholz U."/>
            <person name="Mascher M."/>
            <person name="Fiebig A."/>
        </authorList>
    </citation>
    <scope>NUCLEOTIDE SEQUENCE</scope>
</reference>
<keyword evidence="2" id="KW-0812">Transmembrane</keyword>
<keyword evidence="2" id="KW-1133">Transmembrane helix</keyword>
<protein>
    <submittedName>
        <fullName evidence="3">Uncharacterized protein</fullName>
    </submittedName>
</protein>
<dbReference type="PANTHER" id="PTHR35746">
    <property type="entry name" value="PENTATRICOPEPTIDE REPEAT (PPR) SUPERFAMILY PROTEIN"/>
    <property type="match status" value="1"/>
</dbReference>
<evidence type="ECO:0000256" key="1">
    <source>
        <dbReference type="SAM" id="MobiDB-lite"/>
    </source>
</evidence>
<keyword evidence="2" id="KW-0472">Membrane</keyword>
<organism evidence="3">
    <name type="scientific">Spirodela intermedia</name>
    <name type="common">Intermediate duckweed</name>
    <dbReference type="NCBI Taxonomy" id="51605"/>
    <lineage>
        <taxon>Eukaryota</taxon>
        <taxon>Viridiplantae</taxon>
        <taxon>Streptophyta</taxon>
        <taxon>Embryophyta</taxon>
        <taxon>Tracheophyta</taxon>
        <taxon>Spermatophyta</taxon>
        <taxon>Magnoliopsida</taxon>
        <taxon>Liliopsida</taxon>
        <taxon>Araceae</taxon>
        <taxon>Lemnoideae</taxon>
        <taxon>Spirodela</taxon>
    </lineage>
</organism>
<name>A0A7I8JDM6_SPIIN</name>
<evidence type="ECO:0000313" key="4">
    <source>
        <dbReference type="Proteomes" id="UP001189122"/>
    </source>
</evidence>
<feature type="compositionally biased region" description="Polar residues" evidence="1">
    <location>
        <begin position="76"/>
        <end position="97"/>
    </location>
</feature>
<evidence type="ECO:0000256" key="2">
    <source>
        <dbReference type="SAM" id="Phobius"/>
    </source>
</evidence>
<feature type="transmembrane region" description="Helical" evidence="2">
    <location>
        <begin position="147"/>
        <end position="171"/>
    </location>
</feature>